<evidence type="ECO:0000313" key="2">
    <source>
        <dbReference type="Proteomes" id="UP000059188"/>
    </source>
</evidence>
<sequence length="94" mass="10204">MAGVSMPALAEQIHNRDRRSLVPPAPLPVLRESTVIVEGGGDSQAHLSKRLPVSLGDPHSKLEAIAIPARPNYYTRWTTIVQLIALTKITLTSI</sequence>
<accession>A0A0B7G171</accession>
<keyword evidence="2" id="KW-1185">Reference proteome</keyword>
<gene>
    <name evidence="1" type="ORF">RSOLAG1IB_10525</name>
</gene>
<dbReference type="Proteomes" id="UP000059188">
    <property type="component" value="Unassembled WGS sequence"/>
</dbReference>
<evidence type="ECO:0000313" key="1">
    <source>
        <dbReference type="EMBL" id="CEL62849.1"/>
    </source>
</evidence>
<protein>
    <submittedName>
        <fullName evidence="1">Uncharacterized protein</fullName>
    </submittedName>
</protein>
<proteinExistence type="predicted"/>
<dbReference type="AlphaFoldDB" id="A0A0B7G171"/>
<organism evidence="1 2">
    <name type="scientific">Thanatephorus cucumeris (strain AG1-IB / isolate 7/3/14)</name>
    <name type="common">Lettuce bottom rot fungus</name>
    <name type="synonym">Rhizoctonia solani</name>
    <dbReference type="NCBI Taxonomy" id="1108050"/>
    <lineage>
        <taxon>Eukaryota</taxon>
        <taxon>Fungi</taxon>
        <taxon>Dikarya</taxon>
        <taxon>Basidiomycota</taxon>
        <taxon>Agaricomycotina</taxon>
        <taxon>Agaricomycetes</taxon>
        <taxon>Cantharellales</taxon>
        <taxon>Ceratobasidiaceae</taxon>
        <taxon>Rhizoctonia</taxon>
        <taxon>Rhizoctonia solani AG-1</taxon>
    </lineage>
</organism>
<dbReference type="EMBL" id="LN679171">
    <property type="protein sequence ID" value="CEL62849.1"/>
    <property type="molecule type" value="Genomic_DNA"/>
</dbReference>
<reference evidence="1 2" key="1">
    <citation type="submission" date="2014-11" db="EMBL/GenBank/DDBJ databases">
        <authorList>
            <person name="Wibberg Daniel"/>
        </authorList>
    </citation>
    <scope>NUCLEOTIDE SEQUENCE [LARGE SCALE GENOMIC DNA]</scope>
    <source>
        <strain evidence="1">Rhizoctonia solani AG1-IB 7/3/14</strain>
    </source>
</reference>
<name>A0A0B7G171_THACB</name>